<dbReference type="EMBL" id="FOXX01000001">
    <property type="protein sequence ID" value="SFQ16954.1"/>
    <property type="molecule type" value="Genomic_DNA"/>
</dbReference>
<keyword evidence="1" id="KW-1133">Transmembrane helix</keyword>
<keyword evidence="3" id="KW-1185">Reference proteome</keyword>
<keyword evidence="1" id="KW-0472">Membrane</keyword>
<evidence type="ECO:0000313" key="2">
    <source>
        <dbReference type="EMBL" id="SFQ16954.1"/>
    </source>
</evidence>
<feature type="transmembrane region" description="Helical" evidence="1">
    <location>
        <begin position="12"/>
        <end position="33"/>
    </location>
</feature>
<keyword evidence="1" id="KW-0812">Transmembrane</keyword>
<accession>A0A1I5WB35</accession>
<sequence length="104" mass="12137">MKYEKGFVMVEAVIAFSIFLLLTLSILPFYIHLKQQRANLAREYMARTSLYNELLYQTYNSHHHSPSTTNFMFTFQNVQGGKGGCVSWYTFHGKEKKVCEVLFP</sequence>
<comment type="caution">
    <text evidence="2">The sequence shown here is derived from an EMBL/GenBank/DDBJ whole genome shotgun (WGS) entry which is preliminary data.</text>
</comment>
<dbReference type="Proteomes" id="UP000182762">
    <property type="component" value="Unassembled WGS sequence"/>
</dbReference>
<evidence type="ECO:0000256" key="1">
    <source>
        <dbReference type="SAM" id="Phobius"/>
    </source>
</evidence>
<organism evidence="2 3">
    <name type="scientific">Priestia endophytica DSM 13796</name>
    <dbReference type="NCBI Taxonomy" id="1121089"/>
    <lineage>
        <taxon>Bacteria</taxon>
        <taxon>Bacillati</taxon>
        <taxon>Bacillota</taxon>
        <taxon>Bacilli</taxon>
        <taxon>Bacillales</taxon>
        <taxon>Bacillaceae</taxon>
        <taxon>Priestia</taxon>
    </lineage>
</organism>
<protein>
    <submittedName>
        <fullName evidence="2">Competence protein ComGE</fullName>
    </submittedName>
</protein>
<reference evidence="2 3" key="1">
    <citation type="submission" date="2016-10" db="EMBL/GenBank/DDBJ databases">
        <authorList>
            <person name="Varghese N."/>
            <person name="Submissions S."/>
        </authorList>
    </citation>
    <scope>NUCLEOTIDE SEQUENCE [LARGE SCALE GENOMIC DNA]</scope>
    <source>
        <strain evidence="2 3">DSM 13796</strain>
    </source>
</reference>
<dbReference type="RefSeq" id="WP_061801974.1">
    <property type="nucleotide sequence ID" value="NZ_FOXX01000001.1"/>
</dbReference>
<dbReference type="GeneID" id="93709251"/>
<name>A0A1I5WB35_9BACI</name>
<gene>
    <name evidence="2" type="ORF">SAMN02745910_00480</name>
</gene>
<evidence type="ECO:0000313" key="3">
    <source>
        <dbReference type="Proteomes" id="UP000182762"/>
    </source>
</evidence>
<proteinExistence type="predicted"/>